<sequence>MAYTAGDEPMSSESTVRVPLEAHRGSGRDAAVLTESGLELVRAASAVRSAAHLRVHWEDIQVVSTWQRVYRERCGDSFVYRTRPVLDLYLHREPEPVLIDWVDSTHRPDPELDGVSAPAHRLRIGGEGAQLEAFVRGLATALGEARPELFYTGIRAEQWFCPEHAGPVPYAEPAARRAPTADETPAGVARVRYHRWIGIVLLPVWAAGTGIASLALWGPGGTVDNGRVWSAVLWSTALLVFGGMLGWGLWSAPRWLARIEVRVDEHGLGFVQKRRWRLPARRQRTTVLWSEVQAVVARIAPDVGQRRLGDTVHVLDIYLHPQPAEAGDDRPAAEQLRDGVGLELSSRVCAAADTPGLAALVAFPATCLRLPYEPWIEQERAHEWRRAHEQSRLPRPLRPAHLRRVLRSYRGDLCYGFTDLTA</sequence>
<organism evidence="2 3">
    <name type="scientific">Lipingzhangella rawalii</name>
    <dbReference type="NCBI Taxonomy" id="2055835"/>
    <lineage>
        <taxon>Bacteria</taxon>
        <taxon>Bacillati</taxon>
        <taxon>Actinomycetota</taxon>
        <taxon>Actinomycetes</taxon>
        <taxon>Streptosporangiales</taxon>
        <taxon>Nocardiopsidaceae</taxon>
        <taxon>Lipingzhangella</taxon>
    </lineage>
</organism>
<feature type="transmembrane region" description="Helical" evidence="1">
    <location>
        <begin position="229"/>
        <end position="250"/>
    </location>
</feature>
<dbReference type="RefSeq" id="WP_310913156.1">
    <property type="nucleotide sequence ID" value="NZ_JAVLVT010000006.1"/>
</dbReference>
<feature type="transmembrane region" description="Helical" evidence="1">
    <location>
        <begin position="196"/>
        <end position="217"/>
    </location>
</feature>
<protein>
    <submittedName>
        <fullName evidence="2">Uncharacterized protein</fullName>
    </submittedName>
</protein>
<dbReference type="EMBL" id="JAVLVT010000006">
    <property type="protein sequence ID" value="MDS1271610.1"/>
    <property type="molecule type" value="Genomic_DNA"/>
</dbReference>
<keyword evidence="1" id="KW-0472">Membrane</keyword>
<evidence type="ECO:0000313" key="2">
    <source>
        <dbReference type="EMBL" id="MDS1271610.1"/>
    </source>
</evidence>
<evidence type="ECO:0000313" key="3">
    <source>
        <dbReference type="Proteomes" id="UP001250214"/>
    </source>
</evidence>
<name>A0ABU2H9U3_9ACTN</name>
<reference evidence="3" key="1">
    <citation type="submission" date="2023-07" db="EMBL/GenBank/DDBJ databases">
        <title>Novel species in the genus Lipingzhangella isolated from Sambhar Salt Lake.</title>
        <authorList>
            <person name="Jiya N."/>
            <person name="Kajale S."/>
            <person name="Sharma A."/>
        </authorList>
    </citation>
    <scope>NUCLEOTIDE SEQUENCE [LARGE SCALE GENOMIC DNA]</scope>
    <source>
        <strain evidence="3">LS1_29</strain>
    </source>
</reference>
<keyword evidence="1" id="KW-1133">Transmembrane helix</keyword>
<accession>A0ABU2H9U3</accession>
<keyword evidence="3" id="KW-1185">Reference proteome</keyword>
<evidence type="ECO:0000256" key="1">
    <source>
        <dbReference type="SAM" id="Phobius"/>
    </source>
</evidence>
<dbReference type="Proteomes" id="UP001250214">
    <property type="component" value="Unassembled WGS sequence"/>
</dbReference>
<keyword evidence="1" id="KW-0812">Transmembrane</keyword>
<comment type="caution">
    <text evidence="2">The sequence shown here is derived from an EMBL/GenBank/DDBJ whole genome shotgun (WGS) entry which is preliminary data.</text>
</comment>
<gene>
    <name evidence="2" type="ORF">RIF23_15045</name>
</gene>
<proteinExistence type="predicted"/>